<protein>
    <submittedName>
        <fullName evidence="1">Uncharacterized protein</fullName>
    </submittedName>
</protein>
<accession>A0ACC0JH43</accession>
<organism evidence="1 2">
    <name type="scientific">Choristoneura fumiferana</name>
    <name type="common">Spruce budworm moth</name>
    <name type="synonym">Archips fumiferana</name>
    <dbReference type="NCBI Taxonomy" id="7141"/>
    <lineage>
        <taxon>Eukaryota</taxon>
        <taxon>Metazoa</taxon>
        <taxon>Ecdysozoa</taxon>
        <taxon>Arthropoda</taxon>
        <taxon>Hexapoda</taxon>
        <taxon>Insecta</taxon>
        <taxon>Pterygota</taxon>
        <taxon>Neoptera</taxon>
        <taxon>Endopterygota</taxon>
        <taxon>Lepidoptera</taxon>
        <taxon>Glossata</taxon>
        <taxon>Ditrysia</taxon>
        <taxon>Tortricoidea</taxon>
        <taxon>Tortricidae</taxon>
        <taxon>Tortricinae</taxon>
        <taxon>Choristoneura</taxon>
    </lineage>
</organism>
<comment type="caution">
    <text evidence="1">The sequence shown here is derived from an EMBL/GenBank/DDBJ whole genome shotgun (WGS) entry which is preliminary data.</text>
</comment>
<name>A0ACC0JH43_CHOFU</name>
<sequence>MTHLVSRYLFVKLMRGASTSSHTVKLSISELFSSNLPKVKCHNSRQIVYVSIDSRAYETKKYNYGSCDLANLRVFPVDVEENQRDQVKVEVARDVPSCWVTLEVKSRFKIASKLYSTATTITGMVSENVKVFTHLYVSEAVLTPQFRVFGEPGRPQALIVVAEVVTIAEEAILYIYRTIHYPPPVDPFSNTTATTQNQCVCDPTCIAPCARARPQSLATLKMWWYLAVICLVNVAAGQNTTGNDGGTELDYYSMPALSELDDFDLCMRDPGAVYCILHRGVCANQHCGLNLTHADAGESTAAAMHSCLNVESLSVRYCKTQADQLPYDALDWSVGAIILAILLINIGCSAE</sequence>
<dbReference type="EMBL" id="CM046122">
    <property type="protein sequence ID" value="KAI8423470.1"/>
    <property type="molecule type" value="Genomic_DNA"/>
</dbReference>
<gene>
    <name evidence="1" type="ORF">MSG28_012591</name>
</gene>
<reference evidence="1 2" key="1">
    <citation type="journal article" date="2022" name="Genome Biol. Evol.">
        <title>The Spruce Budworm Genome: Reconstructing the Evolutionary History of Antifreeze Proteins.</title>
        <authorList>
            <person name="Beliveau C."/>
            <person name="Gagne P."/>
            <person name="Picq S."/>
            <person name="Vernygora O."/>
            <person name="Keeling C.I."/>
            <person name="Pinkney K."/>
            <person name="Doucet D."/>
            <person name="Wen F."/>
            <person name="Johnston J.S."/>
            <person name="Maaroufi H."/>
            <person name="Boyle B."/>
            <person name="Laroche J."/>
            <person name="Dewar K."/>
            <person name="Juretic N."/>
            <person name="Blackburn G."/>
            <person name="Nisole A."/>
            <person name="Brunet B."/>
            <person name="Brandao M."/>
            <person name="Lumley L."/>
            <person name="Duan J."/>
            <person name="Quan G."/>
            <person name="Lucarotti C.J."/>
            <person name="Roe A.D."/>
            <person name="Sperling F.A.H."/>
            <person name="Levesque R.C."/>
            <person name="Cusson M."/>
        </authorList>
    </citation>
    <scope>NUCLEOTIDE SEQUENCE [LARGE SCALE GENOMIC DNA]</scope>
    <source>
        <strain evidence="1">Glfc:IPQL:Cfum</strain>
    </source>
</reference>
<evidence type="ECO:0000313" key="2">
    <source>
        <dbReference type="Proteomes" id="UP001064048"/>
    </source>
</evidence>
<dbReference type="Proteomes" id="UP001064048">
    <property type="component" value="Chromosome 22"/>
</dbReference>
<evidence type="ECO:0000313" key="1">
    <source>
        <dbReference type="EMBL" id="KAI8423470.1"/>
    </source>
</evidence>
<proteinExistence type="predicted"/>
<keyword evidence="2" id="KW-1185">Reference proteome</keyword>